<evidence type="ECO:0000256" key="6">
    <source>
        <dbReference type="PROSITE-ProRule" id="PRU01091"/>
    </source>
</evidence>
<protein>
    <submittedName>
        <fullName evidence="8">Winged helix-turn-helix transcriptional regulator</fullName>
    </submittedName>
</protein>
<dbReference type="GO" id="GO:0000976">
    <property type="term" value="F:transcription cis-regulatory region binding"/>
    <property type="evidence" value="ECO:0007669"/>
    <property type="project" value="TreeGrafter"/>
</dbReference>
<dbReference type="GO" id="GO:0000156">
    <property type="term" value="F:phosphorelay response regulator activity"/>
    <property type="evidence" value="ECO:0007669"/>
    <property type="project" value="TreeGrafter"/>
</dbReference>
<dbReference type="PANTHER" id="PTHR48111">
    <property type="entry name" value="REGULATOR OF RPOS"/>
    <property type="match status" value="1"/>
</dbReference>
<evidence type="ECO:0000256" key="3">
    <source>
        <dbReference type="ARBA" id="ARBA00023015"/>
    </source>
</evidence>
<comment type="caution">
    <text evidence="8">The sequence shown here is derived from an EMBL/GenBank/DDBJ whole genome shotgun (WGS) entry which is preliminary data.</text>
</comment>
<dbReference type="PANTHER" id="PTHR48111:SF1">
    <property type="entry name" value="TWO-COMPONENT RESPONSE REGULATOR ORR33"/>
    <property type="match status" value="1"/>
</dbReference>
<dbReference type="InterPro" id="IPR001867">
    <property type="entry name" value="OmpR/PhoB-type_DNA-bd"/>
</dbReference>
<dbReference type="InterPro" id="IPR016032">
    <property type="entry name" value="Sig_transdc_resp-reg_C-effctor"/>
</dbReference>
<dbReference type="Gene3D" id="1.10.10.10">
    <property type="entry name" value="Winged helix-like DNA-binding domain superfamily/Winged helix DNA-binding domain"/>
    <property type="match status" value="1"/>
</dbReference>
<dbReference type="GO" id="GO:0006355">
    <property type="term" value="P:regulation of DNA-templated transcription"/>
    <property type="evidence" value="ECO:0007669"/>
    <property type="project" value="InterPro"/>
</dbReference>
<keyword evidence="2" id="KW-0902">Two-component regulatory system</keyword>
<feature type="domain" description="OmpR/PhoB-type" evidence="7">
    <location>
        <begin position="70"/>
        <end position="170"/>
    </location>
</feature>
<proteinExistence type="predicted"/>
<reference evidence="8" key="2">
    <citation type="journal article" date="2022" name="BMC Genomics">
        <title>Comparative genome analysis of mycobacteria focusing on tRNA and non-coding RNA.</title>
        <authorList>
            <person name="Behra P.R.K."/>
            <person name="Pettersson B.M.F."/>
            <person name="Ramesh M."/>
            <person name="Das S."/>
            <person name="Dasgupta S."/>
            <person name="Kirsebom L.A."/>
        </authorList>
    </citation>
    <scope>NUCLEOTIDE SEQUENCE</scope>
    <source>
        <strain evidence="8">DSM 44615</strain>
    </source>
</reference>
<dbReference type="SUPFAM" id="SSF46894">
    <property type="entry name" value="C-terminal effector domain of the bipartite response regulators"/>
    <property type="match status" value="1"/>
</dbReference>
<dbReference type="EMBL" id="JACKSJ010000131">
    <property type="protein sequence ID" value="MCV7171452.1"/>
    <property type="molecule type" value="Genomic_DNA"/>
</dbReference>
<dbReference type="SMART" id="SM00862">
    <property type="entry name" value="Trans_reg_C"/>
    <property type="match status" value="1"/>
</dbReference>
<gene>
    <name evidence="8" type="ORF">H7I41_16170</name>
</gene>
<dbReference type="InterPro" id="IPR036388">
    <property type="entry name" value="WH-like_DNA-bd_sf"/>
</dbReference>
<sequence>MAGRPGRGDSDFVYQGGRPADSDVGTVRVVLYIDLPRCPPDLAGHALDLVGQYGALIARTIPGAVVRSATSDPSVDGPATGLAVDPVRRAVTVDGRRIRLAYREYELLAHLDRANGRTVSRTELLAEVWKARAGTSERTVDSHVRRLRSKLGDHAQMLTTVRGVGYRLTPSGAPAVESA</sequence>
<reference evidence="8" key="1">
    <citation type="submission" date="2020-07" db="EMBL/GenBank/DDBJ databases">
        <authorList>
            <person name="Pettersson B.M.F."/>
            <person name="Behra P.R.K."/>
            <person name="Ramesh M."/>
            <person name="Das S."/>
            <person name="Dasgupta S."/>
            <person name="Kirsebom L.A."/>
        </authorList>
    </citation>
    <scope>NUCLEOTIDE SEQUENCE</scope>
    <source>
        <strain evidence="8">DSM 44615</strain>
    </source>
</reference>
<name>A0A9X3BXN2_9MYCO</name>
<feature type="DNA-binding region" description="OmpR/PhoB-type" evidence="6">
    <location>
        <begin position="70"/>
        <end position="170"/>
    </location>
</feature>
<evidence type="ECO:0000256" key="4">
    <source>
        <dbReference type="ARBA" id="ARBA00023125"/>
    </source>
</evidence>
<dbReference type="Pfam" id="PF00486">
    <property type="entry name" value="Trans_reg_C"/>
    <property type="match status" value="1"/>
</dbReference>
<dbReference type="GO" id="GO:0005829">
    <property type="term" value="C:cytosol"/>
    <property type="evidence" value="ECO:0007669"/>
    <property type="project" value="TreeGrafter"/>
</dbReference>
<dbReference type="PROSITE" id="PS51755">
    <property type="entry name" value="OMPR_PHOB"/>
    <property type="match status" value="1"/>
</dbReference>
<keyword evidence="3" id="KW-0805">Transcription regulation</keyword>
<keyword evidence="9" id="KW-1185">Reference proteome</keyword>
<evidence type="ECO:0000256" key="2">
    <source>
        <dbReference type="ARBA" id="ARBA00023012"/>
    </source>
</evidence>
<accession>A0A9X3BXN2</accession>
<dbReference type="AlphaFoldDB" id="A0A9X3BXN2"/>
<dbReference type="InterPro" id="IPR039420">
    <property type="entry name" value="WalR-like"/>
</dbReference>
<dbReference type="CDD" id="cd00383">
    <property type="entry name" value="trans_reg_C"/>
    <property type="match status" value="1"/>
</dbReference>
<evidence type="ECO:0000313" key="9">
    <source>
        <dbReference type="Proteomes" id="UP001140293"/>
    </source>
</evidence>
<evidence type="ECO:0000313" key="8">
    <source>
        <dbReference type="EMBL" id="MCV7171452.1"/>
    </source>
</evidence>
<evidence type="ECO:0000256" key="5">
    <source>
        <dbReference type="ARBA" id="ARBA00023163"/>
    </source>
</evidence>
<evidence type="ECO:0000256" key="1">
    <source>
        <dbReference type="ARBA" id="ARBA00022553"/>
    </source>
</evidence>
<organism evidence="8 9">
    <name type="scientific">[Mycobacterium] manitobense</name>
    <dbReference type="NCBI Taxonomy" id="190147"/>
    <lineage>
        <taxon>Bacteria</taxon>
        <taxon>Bacillati</taxon>
        <taxon>Actinomycetota</taxon>
        <taxon>Actinomycetes</taxon>
        <taxon>Mycobacteriales</taxon>
        <taxon>Mycobacteriaceae</taxon>
        <taxon>Mycolicibacterium</taxon>
    </lineage>
</organism>
<keyword evidence="1" id="KW-0597">Phosphoprotein</keyword>
<evidence type="ECO:0000259" key="7">
    <source>
        <dbReference type="PROSITE" id="PS51755"/>
    </source>
</evidence>
<keyword evidence="5" id="KW-0804">Transcription</keyword>
<dbReference type="Proteomes" id="UP001140293">
    <property type="component" value="Unassembled WGS sequence"/>
</dbReference>
<keyword evidence="4 6" id="KW-0238">DNA-binding</keyword>
<dbReference type="GO" id="GO:0032993">
    <property type="term" value="C:protein-DNA complex"/>
    <property type="evidence" value="ECO:0007669"/>
    <property type="project" value="TreeGrafter"/>
</dbReference>